<protein>
    <submittedName>
        <fullName evidence="3">SPOR domain-containing protein</fullName>
    </submittedName>
</protein>
<dbReference type="GO" id="GO:0042834">
    <property type="term" value="F:peptidoglycan binding"/>
    <property type="evidence" value="ECO:0007669"/>
    <property type="project" value="InterPro"/>
</dbReference>
<dbReference type="Gene3D" id="3.30.70.1070">
    <property type="entry name" value="Sporulation related repeat"/>
    <property type="match status" value="1"/>
</dbReference>
<sequence>MATSDTHAPRDEDRLPWLETVEEDYDHGPSIARIIGIIVIGLAVIAAAIFGYHQYKQNRGADGNGALIEAQEGDYKVKPDDPGGLKVKGEGDAAIATSDGASGSNGVINLNASPEAPVEGIKTSAAAAPVPVPTAGAVKTVAAVPASGGKLKAAPTGPAIAIASGTSGGSLVQLGSFASEAEANGVWTRSSKRFTYLAPLGKSVQKAEVNGRTVYRLRVNAGSAGQANALCGKLKVAGEACFIPND</sequence>
<dbReference type="Pfam" id="PF05036">
    <property type="entry name" value="SPOR"/>
    <property type="match status" value="1"/>
</dbReference>
<evidence type="ECO:0000313" key="4">
    <source>
        <dbReference type="Proteomes" id="UP000595894"/>
    </source>
</evidence>
<keyword evidence="1" id="KW-1133">Transmembrane helix</keyword>
<feature type="domain" description="SPOR" evidence="2">
    <location>
        <begin position="168"/>
        <end position="243"/>
    </location>
</feature>
<keyword evidence="4" id="KW-1185">Reference proteome</keyword>
<dbReference type="EMBL" id="CP061035">
    <property type="protein sequence ID" value="QQV78355.1"/>
    <property type="molecule type" value="Genomic_DNA"/>
</dbReference>
<keyword evidence="1" id="KW-0472">Membrane</keyword>
<accession>A0A974S5T0</accession>
<proteinExistence type="predicted"/>
<organism evidence="3 4">
    <name type="scientific">Sphingomonas aliaeris</name>
    <dbReference type="NCBI Taxonomy" id="2759526"/>
    <lineage>
        <taxon>Bacteria</taxon>
        <taxon>Pseudomonadati</taxon>
        <taxon>Pseudomonadota</taxon>
        <taxon>Alphaproteobacteria</taxon>
        <taxon>Sphingomonadales</taxon>
        <taxon>Sphingomonadaceae</taxon>
        <taxon>Sphingomonas</taxon>
    </lineage>
</organism>
<evidence type="ECO:0000259" key="2">
    <source>
        <dbReference type="Pfam" id="PF05036"/>
    </source>
</evidence>
<gene>
    <name evidence="3" type="ORF">H5J25_06755</name>
</gene>
<dbReference type="InterPro" id="IPR036680">
    <property type="entry name" value="SPOR-like_sf"/>
</dbReference>
<name>A0A974S5T0_9SPHN</name>
<dbReference type="AlphaFoldDB" id="A0A974S5T0"/>
<reference evidence="4" key="1">
    <citation type="submission" date="2020-09" db="EMBL/GenBank/DDBJ databases">
        <title>Sphingomonas sp., a new species isolated from pork steak.</title>
        <authorList>
            <person name="Heidler von Heilborn D."/>
        </authorList>
    </citation>
    <scope>NUCLEOTIDE SEQUENCE [LARGE SCALE GENOMIC DNA]</scope>
</reference>
<dbReference type="Proteomes" id="UP000595894">
    <property type="component" value="Chromosome"/>
</dbReference>
<evidence type="ECO:0000256" key="1">
    <source>
        <dbReference type="SAM" id="Phobius"/>
    </source>
</evidence>
<dbReference type="InterPro" id="IPR007730">
    <property type="entry name" value="SPOR-like_dom"/>
</dbReference>
<dbReference type="KEGG" id="sari:H5J25_06755"/>
<evidence type="ECO:0000313" key="3">
    <source>
        <dbReference type="EMBL" id="QQV78355.1"/>
    </source>
</evidence>
<feature type="transmembrane region" description="Helical" evidence="1">
    <location>
        <begin position="31"/>
        <end position="52"/>
    </location>
</feature>
<keyword evidence="1" id="KW-0812">Transmembrane</keyword>
<dbReference type="RefSeq" id="WP_202095280.1">
    <property type="nucleotide sequence ID" value="NZ_CP061035.1"/>
</dbReference>